<proteinExistence type="predicted"/>
<keyword evidence="3 4" id="KW-0408">Iron</keyword>
<protein>
    <submittedName>
        <fullName evidence="7">Mono/diheme cytochrome c family protein</fullName>
    </submittedName>
</protein>
<reference evidence="7 8" key="1">
    <citation type="submission" date="2020-03" db="EMBL/GenBank/DDBJ databases">
        <title>Genomic Encyclopedia of Type Strains, Phase IV (KMG-IV): sequencing the most valuable type-strain genomes for metagenomic binning, comparative biology and taxonomic classification.</title>
        <authorList>
            <person name="Goeker M."/>
        </authorList>
    </citation>
    <scope>NUCLEOTIDE SEQUENCE [LARGE SCALE GENOMIC DNA]</scope>
    <source>
        <strain evidence="7 8">DSM 105096</strain>
    </source>
</reference>
<keyword evidence="5" id="KW-0472">Membrane</keyword>
<accession>A0ABX0XFN4</accession>
<dbReference type="RefSeq" id="WP_245184744.1">
    <property type="nucleotide sequence ID" value="NZ_JAATJH010000008.1"/>
</dbReference>
<keyword evidence="8" id="KW-1185">Reference proteome</keyword>
<evidence type="ECO:0000259" key="6">
    <source>
        <dbReference type="PROSITE" id="PS51007"/>
    </source>
</evidence>
<dbReference type="InterPro" id="IPR036909">
    <property type="entry name" value="Cyt_c-like_dom_sf"/>
</dbReference>
<dbReference type="PROSITE" id="PS51007">
    <property type="entry name" value="CYTC"/>
    <property type="match status" value="1"/>
</dbReference>
<evidence type="ECO:0000256" key="3">
    <source>
        <dbReference type="ARBA" id="ARBA00023004"/>
    </source>
</evidence>
<dbReference type="InterPro" id="IPR009056">
    <property type="entry name" value="Cyt_c-like_dom"/>
</dbReference>
<keyword evidence="2 4" id="KW-0479">Metal-binding</keyword>
<dbReference type="Gene3D" id="1.10.760.10">
    <property type="entry name" value="Cytochrome c-like domain"/>
    <property type="match status" value="1"/>
</dbReference>
<feature type="domain" description="Cytochrome c" evidence="6">
    <location>
        <begin position="56"/>
        <end position="155"/>
    </location>
</feature>
<comment type="caution">
    <text evidence="7">The sequence shown here is derived from an EMBL/GenBank/DDBJ whole genome shotgun (WGS) entry which is preliminary data.</text>
</comment>
<keyword evidence="5" id="KW-0812">Transmembrane</keyword>
<name>A0ABX0XFN4_9BACT</name>
<organism evidence="7 8">
    <name type="scientific">Neolewinella antarctica</name>
    <dbReference type="NCBI Taxonomy" id="442734"/>
    <lineage>
        <taxon>Bacteria</taxon>
        <taxon>Pseudomonadati</taxon>
        <taxon>Bacteroidota</taxon>
        <taxon>Saprospiria</taxon>
        <taxon>Saprospirales</taxon>
        <taxon>Lewinellaceae</taxon>
        <taxon>Neolewinella</taxon>
    </lineage>
</organism>
<dbReference type="EMBL" id="JAATJH010000008">
    <property type="protein sequence ID" value="NJC28136.1"/>
    <property type="molecule type" value="Genomic_DNA"/>
</dbReference>
<evidence type="ECO:0000256" key="5">
    <source>
        <dbReference type="SAM" id="Phobius"/>
    </source>
</evidence>
<feature type="transmembrane region" description="Helical" evidence="5">
    <location>
        <begin position="6"/>
        <end position="29"/>
    </location>
</feature>
<dbReference type="SUPFAM" id="SSF46626">
    <property type="entry name" value="Cytochrome c"/>
    <property type="match status" value="1"/>
</dbReference>
<dbReference type="Proteomes" id="UP000770785">
    <property type="component" value="Unassembled WGS sequence"/>
</dbReference>
<evidence type="ECO:0000313" key="8">
    <source>
        <dbReference type="Proteomes" id="UP000770785"/>
    </source>
</evidence>
<gene>
    <name evidence="7" type="ORF">GGR27_003655</name>
</gene>
<dbReference type="Pfam" id="PF00034">
    <property type="entry name" value="Cytochrom_C"/>
    <property type="match status" value="1"/>
</dbReference>
<evidence type="ECO:0000256" key="4">
    <source>
        <dbReference type="PROSITE-ProRule" id="PRU00433"/>
    </source>
</evidence>
<keyword evidence="5" id="KW-1133">Transmembrane helix</keyword>
<evidence type="ECO:0000313" key="7">
    <source>
        <dbReference type="EMBL" id="NJC28136.1"/>
    </source>
</evidence>
<evidence type="ECO:0000256" key="2">
    <source>
        <dbReference type="ARBA" id="ARBA00022723"/>
    </source>
</evidence>
<evidence type="ECO:0000256" key="1">
    <source>
        <dbReference type="ARBA" id="ARBA00022617"/>
    </source>
</evidence>
<keyword evidence="1 4" id="KW-0349">Heme</keyword>
<sequence>MGKYQLLSVFQYAILFSLLIIGATTYFAIDQDKMARARVQSEGSYCAVVDPTGSTELGRRGKTIWNANVCGSCHNKNMRDDATGPALGGVESRWAGEPREHLYRWVRQSQALIESGESARAVQVHRENDRAVMANYTNLTDEDVEALLAYISDQYAAK</sequence>